<dbReference type="EMBL" id="JACIDB010000002">
    <property type="protein sequence ID" value="MBB3874986.1"/>
    <property type="molecule type" value="Genomic_DNA"/>
</dbReference>
<protein>
    <submittedName>
        <fullName evidence="4">3-oxoacyl-[acyl-carrier protein] reductase</fullName>
        <ecNumber evidence="4">1.1.1.100</ecNumber>
    </submittedName>
</protein>
<sequence length="253" mass="25953">MATIVHTDATKSRGRTAIVTGGGRGIGAAVARRLASDGANVVISYARSRDSALRTCDEIGRSGGRAVALAADAADPQSGTALFDAADEHFGGADILVNNAGVGHLAPFAGTDEGAYDRLFSITKGTFFTLQCAARRLRDGGRIVSVSTGLTRNWAQMAAAYAGSKAAIEQFSRSLSRELGPRGITVNVVSPGVVTTDMTAAMPLQMKEAAAAQTSLGRLGRPDDIADVIGFLCSPDARWITGQVVAANGGSTP</sequence>
<organism evidence="4 5">
    <name type="scientific">Sphingomonas aquatilis</name>
    <dbReference type="NCBI Taxonomy" id="93063"/>
    <lineage>
        <taxon>Bacteria</taxon>
        <taxon>Pseudomonadati</taxon>
        <taxon>Pseudomonadota</taxon>
        <taxon>Alphaproteobacteria</taxon>
        <taxon>Sphingomonadales</taxon>
        <taxon>Sphingomonadaceae</taxon>
        <taxon>Sphingomonas</taxon>
    </lineage>
</organism>
<dbReference type="Pfam" id="PF13561">
    <property type="entry name" value="adh_short_C2"/>
    <property type="match status" value="1"/>
</dbReference>
<name>A0AAW3TQK6_9SPHN</name>
<keyword evidence="5" id="KW-1185">Reference proteome</keyword>
<evidence type="ECO:0000313" key="5">
    <source>
        <dbReference type="Proteomes" id="UP000528945"/>
    </source>
</evidence>
<dbReference type="PANTHER" id="PTHR48107:SF7">
    <property type="entry name" value="RE15974P"/>
    <property type="match status" value="1"/>
</dbReference>
<dbReference type="Gene3D" id="3.40.50.720">
    <property type="entry name" value="NAD(P)-binding Rossmann-like Domain"/>
    <property type="match status" value="1"/>
</dbReference>
<dbReference type="Proteomes" id="UP000528945">
    <property type="component" value="Unassembled WGS sequence"/>
</dbReference>
<dbReference type="PRINTS" id="PR00080">
    <property type="entry name" value="SDRFAMILY"/>
</dbReference>
<dbReference type="InterPro" id="IPR057326">
    <property type="entry name" value="KR_dom"/>
</dbReference>
<evidence type="ECO:0000256" key="2">
    <source>
        <dbReference type="ARBA" id="ARBA00023002"/>
    </source>
</evidence>
<reference evidence="4 5" key="1">
    <citation type="submission" date="2020-08" db="EMBL/GenBank/DDBJ databases">
        <title>Genomic Encyclopedia of Type Strains, Phase IV (KMG-IV): sequencing the most valuable type-strain genomes for metagenomic binning, comparative biology and taxonomic classification.</title>
        <authorList>
            <person name="Goeker M."/>
        </authorList>
    </citation>
    <scope>NUCLEOTIDE SEQUENCE [LARGE SCALE GENOMIC DNA]</scope>
    <source>
        <strain evidence="4 5">DSM 15581</strain>
    </source>
</reference>
<evidence type="ECO:0000259" key="3">
    <source>
        <dbReference type="SMART" id="SM00822"/>
    </source>
</evidence>
<comment type="similarity">
    <text evidence="1">Belongs to the short-chain dehydrogenases/reductases (SDR) family.</text>
</comment>
<dbReference type="InterPro" id="IPR002347">
    <property type="entry name" value="SDR_fam"/>
</dbReference>
<feature type="domain" description="Ketoreductase" evidence="3">
    <location>
        <begin position="15"/>
        <end position="192"/>
    </location>
</feature>
<dbReference type="GO" id="GO:0004316">
    <property type="term" value="F:3-oxoacyl-[acyl-carrier-protein] reductase (NADPH) activity"/>
    <property type="evidence" value="ECO:0007669"/>
    <property type="project" value="UniProtKB-EC"/>
</dbReference>
<proteinExistence type="inferred from homology"/>
<dbReference type="AlphaFoldDB" id="A0AAW3TQK6"/>
<dbReference type="InterPro" id="IPR036291">
    <property type="entry name" value="NAD(P)-bd_dom_sf"/>
</dbReference>
<evidence type="ECO:0000256" key="1">
    <source>
        <dbReference type="ARBA" id="ARBA00006484"/>
    </source>
</evidence>
<evidence type="ECO:0000313" key="4">
    <source>
        <dbReference type="EMBL" id="MBB3874986.1"/>
    </source>
</evidence>
<dbReference type="SUPFAM" id="SSF51735">
    <property type="entry name" value="NAD(P)-binding Rossmann-fold domains"/>
    <property type="match status" value="1"/>
</dbReference>
<comment type="caution">
    <text evidence="4">The sequence shown here is derived from an EMBL/GenBank/DDBJ whole genome shotgun (WGS) entry which is preliminary data.</text>
</comment>
<dbReference type="PRINTS" id="PR00081">
    <property type="entry name" value="GDHRDH"/>
</dbReference>
<dbReference type="SMART" id="SM00822">
    <property type="entry name" value="PKS_KR"/>
    <property type="match status" value="1"/>
</dbReference>
<dbReference type="EC" id="1.1.1.100" evidence="4"/>
<dbReference type="RefSeq" id="WP_244305261.1">
    <property type="nucleotide sequence ID" value="NZ_JACIDB010000002.1"/>
</dbReference>
<accession>A0AAW3TQK6</accession>
<dbReference type="FunFam" id="3.40.50.720:FF:000084">
    <property type="entry name" value="Short-chain dehydrogenase reductase"/>
    <property type="match status" value="1"/>
</dbReference>
<gene>
    <name evidence="4" type="ORF">GGR47_001221</name>
</gene>
<dbReference type="PANTHER" id="PTHR48107">
    <property type="entry name" value="NADPH-DEPENDENT ALDEHYDE REDUCTASE-LIKE PROTEIN, CHLOROPLASTIC-RELATED"/>
    <property type="match status" value="1"/>
</dbReference>
<keyword evidence="2 4" id="KW-0560">Oxidoreductase</keyword>